<dbReference type="GO" id="GO:0005829">
    <property type="term" value="C:cytosol"/>
    <property type="evidence" value="ECO:0007669"/>
    <property type="project" value="TreeGrafter"/>
</dbReference>
<dbReference type="InterPro" id="IPR001387">
    <property type="entry name" value="Cro/C1-type_HTH"/>
</dbReference>
<gene>
    <name evidence="4" type="ORF">EXY23_23110</name>
</gene>
<protein>
    <submittedName>
        <fullName evidence="4">Helix-turn-helix domain-containing protein</fullName>
    </submittedName>
</protein>
<dbReference type="Proteomes" id="UP000295023">
    <property type="component" value="Unassembled WGS sequence"/>
</dbReference>
<comment type="caution">
    <text evidence="4">The sequence shown here is derived from an EMBL/GenBank/DDBJ whole genome shotgun (WGS) entry which is preliminary data.</text>
</comment>
<dbReference type="Pfam" id="PF13560">
    <property type="entry name" value="HTH_31"/>
    <property type="match status" value="1"/>
</dbReference>
<keyword evidence="5" id="KW-1185">Reference proteome</keyword>
<sequence length="166" mass="17812">MSVHRPGSRPCPWVSPDPAAGSMPAVAPRVAGGLGMARQSKAVSRRGEPDQFLRGLGSRIREARKQAGLTGPELAEKVGTTRTWIYSVEEGRQNVTIQGLRRLLRALGLELQEVLPAGDLAKDLAKVRRVHQASAALILLLGSLLEDLQELHAATAAMLGQDDEPK</sequence>
<organism evidence="4 5">
    <name type="scientific">Roseicella aquatilis</name>
    <dbReference type="NCBI Taxonomy" id="2527868"/>
    <lineage>
        <taxon>Bacteria</taxon>
        <taxon>Pseudomonadati</taxon>
        <taxon>Pseudomonadota</taxon>
        <taxon>Alphaproteobacteria</taxon>
        <taxon>Acetobacterales</taxon>
        <taxon>Roseomonadaceae</taxon>
        <taxon>Roseicella</taxon>
    </lineage>
</organism>
<dbReference type="InterPro" id="IPR050807">
    <property type="entry name" value="TransReg_Diox_bact_type"/>
</dbReference>
<dbReference type="InterPro" id="IPR010982">
    <property type="entry name" value="Lambda_DNA-bd_dom_sf"/>
</dbReference>
<dbReference type="SUPFAM" id="SSF47413">
    <property type="entry name" value="lambda repressor-like DNA-binding domains"/>
    <property type="match status" value="1"/>
</dbReference>
<dbReference type="GO" id="GO:0003700">
    <property type="term" value="F:DNA-binding transcription factor activity"/>
    <property type="evidence" value="ECO:0007669"/>
    <property type="project" value="TreeGrafter"/>
</dbReference>
<dbReference type="OrthoDB" id="189170at2"/>
<name>A0A4R4D3L6_9PROT</name>
<dbReference type="PROSITE" id="PS50943">
    <property type="entry name" value="HTH_CROC1"/>
    <property type="match status" value="1"/>
</dbReference>
<dbReference type="SMART" id="SM00530">
    <property type="entry name" value="HTH_XRE"/>
    <property type="match status" value="1"/>
</dbReference>
<dbReference type="PANTHER" id="PTHR46797:SF1">
    <property type="entry name" value="METHYLPHOSPHONATE SYNTHASE"/>
    <property type="match status" value="1"/>
</dbReference>
<dbReference type="PANTHER" id="PTHR46797">
    <property type="entry name" value="HTH-TYPE TRANSCRIPTIONAL REGULATOR"/>
    <property type="match status" value="1"/>
</dbReference>
<keyword evidence="1" id="KW-0238">DNA-binding</keyword>
<dbReference type="EMBL" id="SKBM01000032">
    <property type="protein sequence ID" value="TCZ54565.1"/>
    <property type="molecule type" value="Genomic_DNA"/>
</dbReference>
<reference evidence="4 5" key="1">
    <citation type="submission" date="2019-03" db="EMBL/GenBank/DDBJ databases">
        <title>Paracraurococcus aquatilis NE82 genome sequence.</title>
        <authorList>
            <person name="Zhao Y."/>
            <person name="Du Z."/>
        </authorList>
    </citation>
    <scope>NUCLEOTIDE SEQUENCE [LARGE SCALE GENOMIC DNA]</scope>
    <source>
        <strain evidence="4 5">NE82</strain>
    </source>
</reference>
<accession>A0A4R4D3L6</accession>
<evidence type="ECO:0000256" key="1">
    <source>
        <dbReference type="ARBA" id="ARBA00023125"/>
    </source>
</evidence>
<dbReference type="Gene3D" id="1.10.260.40">
    <property type="entry name" value="lambda repressor-like DNA-binding domains"/>
    <property type="match status" value="1"/>
</dbReference>
<proteinExistence type="predicted"/>
<evidence type="ECO:0000313" key="4">
    <source>
        <dbReference type="EMBL" id="TCZ54565.1"/>
    </source>
</evidence>
<feature type="region of interest" description="Disordered" evidence="2">
    <location>
        <begin position="1"/>
        <end position="22"/>
    </location>
</feature>
<dbReference type="AlphaFoldDB" id="A0A4R4D3L6"/>
<dbReference type="GO" id="GO:0003677">
    <property type="term" value="F:DNA binding"/>
    <property type="evidence" value="ECO:0007669"/>
    <property type="project" value="UniProtKB-KW"/>
</dbReference>
<evidence type="ECO:0000313" key="5">
    <source>
        <dbReference type="Proteomes" id="UP000295023"/>
    </source>
</evidence>
<dbReference type="CDD" id="cd00093">
    <property type="entry name" value="HTH_XRE"/>
    <property type="match status" value="1"/>
</dbReference>
<evidence type="ECO:0000259" key="3">
    <source>
        <dbReference type="PROSITE" id="PS50943"/>
    </source>
</evidence>
<evidence type="ECO:0000256" key="2">
    <source>
        <dbReference type="SAM" id="MobiDB-lite"/>
    </source>
</evidence>
<feature type="domain" description="HTH cro/C1-type" evidence="3">
    <location>
        <begin position="60"/>
        <end position="114"/>
    </location>
</feature>